<organism evidence="8 9">
    <name type="scientific">Xylanibacter caecicola</name>
    <dbReference type="NCBI Taxonomy" id="2736294"/>
    <lineage>
        <taxon>Bacteria</taxon>
        <taxon>Pseudomonadati</taxon>
        <taxon>Bacteroidota</taxon>
        <taxon>Bacteroidia</taxon>
        <taxon>Bacteroidales</taxon>
        <taxon>Prevotellaceae</taxon>
        <taxon>Xylanibacter</taxon>
    </lineage>
</organism>
<evidence type="ECO:0000256" key="3">
    <source>
        <dbReference type="ARBA" id="ARBA00023235"/>
    </source>
</evidence>
<dbReference type="PANTHER" id="PTHR10516:SF443">
    <property type="entry name" value="FK506-BINDING PROTEIN 59-RELATED"/>
    <property type="match status" value="1"/>
</dbReference>
<dbReference type="InterPro" id="IPR046357">
    <property type="entry name" value="PPIase_dom_sf"/>
</dbReference>
<evidence type="ECO:0000256" key="2">
    <source>
        <dbReference type="ARBA" id="ARBA00023110"/>
    </source>
</evidence>
<feature type="chain" id="PRO_5046403933" description="Peptidyl-prolyl cis-trans isomerase" evidence="6">
    <location>
        <begin position="24"/>
        <end position="211"/>
    </location>
</feature>
<name>A0ABX2B213_9BACT</name>
<evidence type="ECO:0000313" key="9">
    <source>
        <dbReference type="Proteomes" id="UP000820977"/>
    </source>
</evidence>
<comment type="caution">
    <text evidence="8">The sequence shown here is derived from an EMBL/GenBank/DDBJ whole genome shotgun (WGS) entry which is preliminary data.</text>
</comment>
<accession>A0ABX2B213</accession>
<comment type="catalytic activity">
    <reaction evidence="1 4 5">
        <text>[protein]-peptidylproline (omega=180) = [protein]-peptidylproline (omega=0)</text>
        <dbReference type="Rhea" id="RHEA:16237"/>
        <dbReference type="Rhea" id="RHEA-COMP:10747"/>
        <dbReference type="Rhea" id="RHEA-COMP:10748"/>
        <dbReference type="ChEBI" id="CHEBI:83833"/>
        <dbReference type="ChEBI" id="CHEBI:83834"/>
        <dbReference type="EC" id="5.2.1.8"/>
    </reaction>
</comment>
<dbReference type="PROSITE" id="PS50059">
    <property type="entry name" value="FKBP_PPIASE"/>
    <property type="match status" value="1"/>
</dbReference>
<evidence type="ECO:0000256" key="5">
    <source>
        <dbReference type="RuleBase" id="RU003915"/>
    </source>
</evidence>
<evidence type="ECO:0000256" key="6">
    <source>
        <dbReference type="SAM" id="SignalP"/>
    </source>
</evidence>
<keyword evidence="9" id="KW-1185">Reference proteome</keyword>
<dbReference type="Proteomes" id="UP000820977">
    <property type="component" value="Unassembled WGS sequence"/>
</dbReference>
<evidence type="ECO:0000256" key="4">
    <source>
        <dbReference type="PROSITE-ProRule" id="PRU00277"/>
    </source>
</evidence>
<evidence type="ECO:0000259" key="7">
    <source>
        <dbReference type="PROSITE" id="PS50059"/>
    </source>
</evidence>
<protein>
    <recommendedName>
        <fullName evidence="5">Peptidyl-prolyl cis-trans isomerase</fullName>
        <ecNumber evidence="5">5.2.1.8</ecNumber>
    </recommendedName>
</protein>
<dbReference type="PANTHER" id="PTHR10516">
    <property type="entry name" value="PEPTIDYL-PROLYL CIS-TRANS ISOMERASE"/>
    <property type="match status" value="1"/>
</dbReference>
<dbReference type="EC" id="5.2.1.8" evidence="5"/>
<sequence length="211" mass="23785">MKKNILFVFSALLLLATAVVSCSEDDNTVVEFPNWQETNIAYFNDVYAKAKANADGSWKVFKTWSKEDTIPGTPADYIAVKVLEEGTGSGCPMYTDSVRVHYRGRLVPSTSYEEGYVFEQTYSGEFNPKTCTPVNQYVASMIDGYVTALQQMHIGDRWLVYVPYQLAYGESEHMGIPAYSTLIFDISLVAYYRPGAKPNKVRAKKGMWIEE</sequence>
<comment type="similarity">
    <text evidence="5">Belongs to the FKBP-type PPIase family.</text>
</comment>
<dbReference type="Pfam" id="PF00254">
    <property type="entry name" value="FKBP_C"/>
    <property type="match status" value="1"/>
</dbReference>
<keyword evidence="6" id="KW-0732">Signal</keyword>
<dbReference type="Gene3D" id="3.10.50.40">
    <property type="match status" value="1"/>
</dbReference>
<evidence type="ECO:0000313" key="8">
    <source>
        <dbReference type="EMBL" id="NPE24848.1"/>
    </source>
</evidence>
<keyword evidence="3 4" id="KW-0413">Isomerase</keyword>
<dbReference type="GO" id="GO:0016853">
    <property type="term" value="F:isomerase activity"/>
    <property type="evidence" value="ECO:0007669"/>
    <property type="project" value="UniProtKB-KW"/>
</dbReference>
<reference evidence="8 9" key="1">
    <citation type="submission" date="2020-05" db="EMBL/GenBank/DDBJ databases">
        <title>Distinct polysaccharide utilization as determinants for interspecies competition between intestinal Prevotella spp.</title>
        <authorList>
            <person name="Galvez E.J.C."/>
            <person name="Iljazovic A."/>
            <person name="Strowig T."/>
        </authorList>
    </citation>
    <scope>NUCLEOTIDE SEQUENCE [LARGE SCALE GENOMIC DNA]</scope>
    <source>
        <strain evidence="8 9">PCHR</strain>
    </source>
</reference>
<dbReference type="RefSeq" id="WP_172344335.1">
    <property type="nucleotide sequence ID" value="NZ_CASYYZ010000002.1"/>
</dbReference>
<dbReference type="PROSITE" id="PS51257">
    <property type="entry name" value="PROKAR_LIPOPROTEIN"/>
    <property type="match status" value="1"/>
</dbReference>
<feature type="domain" description="PPIase FKBP-type" evidence="7">
    <location>
        <begin position="95"/>
        <end position="192"/>
    </location>
</feature>
<dbReference type="InterPro" id="IPR050689">
    <property type="entry name" value="FKBP-type_PPIase"/>
</dbReference>
<keyword evidence="2 4" id="KW-0697">Rotamase</keyword>
<dbReference type="SUPFAM" id="SSF54534">
    <property type="entry name" value="FKBP-like"/>
    <property type="match status" value="1"/>
</dbReference>
<gene>
    <name evidence="8" type="ORF">HPS54_04845</name>
</gene>
<proteinExistence type="inferred from homology"/>
<feature type="signal peptide" evidence="6">
    <location>
        <begin position="1"/>
        <end position="23"/>
    </location>
</feature>
<evidence type="ECO:0000256" key="1">
    <source>
        <dbReference type="ARBA" id="ARBA00000971"/>
    </source>
</evidence>
<dbReference type="EMBL" id="JABKKJ010000005">
    <property type="protein sequence ID" value="NPE24848.1"/>
    <property type="molecule type" value="Genomic_DNA"/>
</dbReference>
<dbReference type="InterPro" id="IPR001179">
    <property type="entry name" value="PPIase_FKBP_dom"/>
</dbReference>